<evidence type="ECO:0000313" key="4">
    <source>
        <dbReference type="Proteomes" id="UP000012063"/>
    </source>
</evidence>
<organism evidence="3 4">
    <name type="scientific">Halanaerobium saccharolyticum subsp. saccharolyticum DSM 6643</name>
    <dbReference type="NCBI Taxonomy" id="1293054"/>
    <lineage>
        <taxon>Bacteria</taxon>
        <taxon>Bacillati</taxon>
        <taxon>Bacillota</taxon>
        <taxon>Clostridia</taxon>
        <taxon>Halanaerobiales</taxon>
        <taxon>Halanaerobiaceae</taxon>
        <taxon>Halanaerobium</taxon>
    </lineage>
</organism>
<dbReference type="GO" id="GO:0050118">
    <property type="term" value="F:N-acetyldiaminopimelate deacetylase activity"/>
    <property type="evidence" value="ECO:0007669"/>
    <property type="project" value="UniProtKB-EC"/>
</dbReference>
<dbReference type="PANTHER" id="PTHR11014:SF63">
    <property type="entry name" value="METALLOPEPTIDASE, PUTATIVE (AFU_ORTHOLOGUE AFUA_6G09600)-RELATED"/>
    <property type="match status" value="1"/>
</dbReference>
<dbReference type="GO" id="GO:0046872">
    <property type="term" value="F:metal ion binding"/>
    <property type="evidence" value="ECO:0007669"/>
    <property type="project" value="UniProtKB-KW"/>
</dbReference>
<keyword evidence="3" id="KW-0378">Hydrolase</keyword>
<feature type="binding site" evidence="1">
    <location>
        <position position="136"/>
    </location>
    <ligand>
        <name>Mn(2+)</name>
        <dbReference type="ChEBI" id="CHEBI:29035"/>
        <label>2</label>
    </ligand>
</feature>
<proteinExistence type="predicted"/>
<dbReference type="Gene3D" id="3.30.70.360">
    <property type="match status" value="1"/>
</dbReference>
<dbReference type="FunCoup" id="M5DZL4">
    <property type="interactions" value="174"/>
</dbReference>
<dbReference type="InterPro" id="IPR011650">
    <property type="entry name" value="Peptidase_M20_dimer"/>
</dbReference>
<dbReference type="InterPro" id="IPR002933">
    <property type="entry name" value="Peptidase_M20"/>
</dbReference>
<protein>
    <submittedName>
        <fullName evidence="3">N-acetyl-L,L-diaminopimelate deacetylase</fullName>
        <ecNumber evidence="3">3.5.1.47</ecNumber>
    </submittedName>
</protein>
<dbReference type="eggNOG" id="COG1473">
    <property type="taxonomic scope" value="Bacteria"/>
</dbReference>
<dbReference type="SUPFAM" id="SSF53187">
    <property type="entry name" value="Zn-dependent exopeptidases"/>
    <property type="match status" value="1"/>
</dbReference>
<feature type="binding site" evidence="1">
    <location>
        <position position="100"/>
    </location>
    <ligand>
        <name>Mn(2+)</name>
        <dbReference type="ChEBI" id="CHEBI:29035"/>
        <label>2</label>
    </ligand>
</feature>
<feature type="binding site" evidence="1">
    <location>
        <position position="102"/>
    </location>
    <ligand>
        <name>Mn(2+)</name>
        <dbReference type="ChEBI" id="CHEBI:29035"/>
        <label>2</label>
    </ligand>
</feature>
<dbReference type="InterPro" id="IPR036264">
    <property type="entry name" value="Bact_exopeptidase_dim_dom"/>
</dbReference>
<feature type="domain" description="Peptidase M20 dimerisation" evidence="2">
    <location>
        <begin position="184"/>
        <end position="278"/>
    </location>
</feature>
<reference evidence="4" key="1">
    <citation type="journal article" date="2013" name="Genome Announc.">
        <title>Genome Sequence of Halanaerobium saccharolyticum subsp. saccharolyticum Strain DSM 6643T, a Halophilic Hydrogen-Producing Bacterium.</title>
        <authorList>
            <person name="Kivisto A."/>
            <person name="Larjo A."/>
            <person name="Ciranna A."/>
            <person name="Santala V."/>
            <person name="Roos C."/>
            <person name="Karp M."/>
        </authorList>
    </citation>
    <scope>NUCLEOTIDE SEQUENCE [LARGE SCALE GENOMIC DNA]</scope>
    <source>
        <strain evidence="4">DSM 6643</strain>
    </source>
</reference>
<dbReference type="NCBIfam" id="TIGR01891">
    <property type="entry name" value="amidohydrolases"/>
    <property type="match status" value="1"/>
</dbReference>
<dbReference type="Pfam" id="PF01546">
    <property type="entry name" value="Peptidase_M20"/>
    <property type="match status" value="1"/>
</dbReference>
<dbReference type="EMBL" id="CAUI01000005">
    <property type="protein sequence ID" value="CCU78650.1"/>
    <property type="molecule type" value="Genomic_DNA"/>
</dbReference>
<dbReference type="InterPro" id="IPR017439">
    <property type="entry name" value="Amidohydrolase"/>
</dbReference>
<comment type="cofactor">
    <cofactor evidence="1">
        <name>Mn(2+)</name>
        <dbReference type="ChEBI" id="CHEBI:29035"/>
    </cofactor>
    <text evidence="1">The Mn(2+) ion enhances activity.</text>
</comment>
<gene>
    <name evidence="3" type="ORF">HSACCH_00789</name>
</gene>
<dbReference type="OrthoDB" id="9776731at2"/>
<dbReference type="Gene3D" id="3.40.630.10">
    <property type="entry name" value="Zn peptidases"/>
    <property type="match status" value="1"/>
</dbReference>
<feature type="binding site" evidence="1">
    <location>
        <position position="359"/>
    </location>
    <ligand>
        <name>Mn(2+)</name>
        <dbReference type="ChEBI" id="CHEBI:29035"/>
        <label>2</label>
    </ligand>
</feature>
<feature type="binding site" evidence="1">
    <location>
        <position position="161"/>
    </location>
    <ligand>
        <name>Mn(2+)</name>
        <dbReference type="ChEBI" id="CHEBI:29035"/>
        <label>2</label>
    </ligand>
</feature>
<sequence>MDLRKKILELEDEMISMRRDFHAHPELGFKEERTSDIIYNYLKDLDLEVERIAKTGVVAILKGNKPGKTVMLRSDIDAIPVQEENDLPFKSQNDGISHNCGHDGHISMLLIAAKILSEMKDEIKGNIKFAFQPNEEHAGAYLMIEEGVLESPKVDAVFGIHLWSLINSGEIGVVEGPIMASSHYFNLKLIGKGGHAGAPHDSIDPVVCANTIMQSSYTMQAREINAVDPTVISFCKFIAGSSPTIIPQEVEMEGSIRCLHEKFDLVKEKFERITSNIAKANRCEYKLDISLGNSLLKNDEKLVDLVKKSASEIVGKENIVSDVQVMLGEDFAEYGKDIPIAFYFVGIANENKNTDYPHHHPKFNIDEDVLKTGVEMHIKSALNYLNK</sequence>
<dbReference type="EC" id="3.5.1.47" evidence="3"/>
<keyword evidence="1" id="KW-0479">Metal-binding</keyword>
<dbReference type="RefSeq" id="WP_005488012.1">
    <property type="nucleotide sequence ID" value="NZ_CAUI01000005.1"/>
</dbReference>
<keyword evidence="1" id="KW-0464">Manganese</keyword>
<dbReference type="PANTHER" id="PTHR11014">
    <property type="entry name" value="PEPTIDASE M20 FAMILY MEMBER"/>
    <property type="match status" value="1"/>
</dbReference>
<dbReference type="PIRSF" id="PIRSF005962">
    <property type="entry name" value="Pept_M20D_amidohydro"/>
    <property type="match status" value="1"/>
</dbReference>
<keyword evidence="4" id="KW-1185">Reference proteome</keyword>
<evidence type="ECO:0000259" key="2">
    <source>
        <dbReference type="Pfam" id="PF07687"/>
    </source>
</evidence>
<evidence type="ECO:0000256" key="1">
    <source>
        <dbReference type="PIRSR" id="PIRSR005962-1"/>
    </source>
</evidence>
<dbReference type="AlphaFoldDB" id="M5DZL4"/>
<dbReference type="STRING" id="1293054.HSACCH_00789"/>
<dbReference type="Proteomes" id="UP000012063">
    <property type="component" value="Unassembled WGS sequence"/>
</dbReference>
<dbReference type="Pfam" id="PF07687">
    <property type="entry name" value="M20_dimer"/>
    <property type="match status" value="1"/>
</dbReference>
<evidence type="ECO:0000313" key="3">
    <source>
        <dbReference type="EMBL" id="CCU78650.1"/>
    </source>
</evidence>
<accession>M5DZL4</accession>
<dbReference type="InParanoid" id="M5DZL4"/>
<comment type="caution">
    <text evidence="3">The sequence shown here is derived from an EMBL/GenBank/DDBJ whole genome shotgun (WGS) entry which is preliminary data.</text>
</comment>
<dbReference type="SUPFAM" id="SSF55031">
    <property type="entry name" value="Bacterial exopeptidase dimerisation domain"/>
    <property type="match status" value="1"/>
</dbReference>
<name>M5DZL4_9FIRM</name>